<dbReference type="EMBL" id="CP031395">
    <property type="protein sequence ID" value="QBK03945.1"/>
    <property type="molecule type" value="Genomic_DNA"/>
</dbReference>
<proteinExistence type="predicted"/>
<dbReference type="OrthoDB" id="282960at2"/>
<evidence type="ECO:0000256" key="1">
    <source>
        <dbReference type="SAM" id="MobiDB-lite"/>
    </source>
</evidence>
<sequence length="215" mass="23318">MMTYFAFLGPRLLAQGTLPDVVRAVAHAGLRDLQAPPPLLVFDAESQLIELDLRGSPDEAASRVGVPGHDPVVRQETPPAPPRPRGRPPLGVVAREVTLLPRHWEWLALHPGGASVALRRLIDDARRAERDGPQAATLAARQLARAAQERCYRFVRAIAGNLPGYEEGLRALFGGQAQGFEAAIKGWPEDLRSHAWHLAEGAFPQSVGAEENFSA</sequence>
<feature type="region of interest" description="Disordered" evidence="1">
    <location>
        <begin position="59"/>
        <end position="89"/>
    </location>
</feature>
<dbReference type="AlphaFoldDB" id="A0A4P6UIR4"/>
<dbReference type="KEGG" id="hgr:DW355_03380"/>
<dbReference type="Pfam" id="PF09998">
    <property type="entry name" value="DUF2239"/>
    <property type="match status" value="1"/>
</dbReference>
<dbReference type="Proteomes" id="UP000292939">
    <property type="component" value="Chromosome"/>
</dbReference>
<dbReference type="RefSeq" id="WP_131277953.1">
    <property type="nucleotide sequence ID" value="NZ_CP031395.1"/>
</dbReference>
<gene>
    <name evidence="2" type="ORF">DW355_03380</name>
</gene>
<accession>A0A4P6UIR4</accession>
<evidence type="ECO:0000313" key="2">
    <source>
        <dbReference type="EMBL" id="QBK03945.1"/>
    </source>
</evidence>
<name>A0A4P6UIR4_9BURK</name>
<dbReference type="InterPro" id="IPR018715">
    <property type="entry name" value="DUF2239"/>
</dbReference>
<protein>
    <submittedName>
        <fullName evidence="2">DUF2239 family protein</fullName>
    </submittedName>
</protein>
<evidence type="ECO:0000313" key="3">
    <source>
        <dbReference type="Proteomes" id="UP000292939"/>
    </source>
</evidence>
<organism evidence="2 3">
    <name type="scientific">Hylemonella gracilis</name>
    <dbReference type="NCBI Taxonomy" id="80880"/>
    <lineage>
        <taxon>Bacteria</taxon>
        <taxon>Pseudomonadati</taxon>
        <taxon>Pseudomonadota</taxon>
        <taxon>Betaproteobacteria</taxon>
        <taxon>Burkholderiales</taxon>
        <taxon>Comamonadaceae</taxon>
        <taxon>Hylemonella</taxon>
    </lineage>
</organism>
<reference evidence="2 3" key="1">
    <citation type="submission" date="2018-07" db="EMBL/GenBank/DDBJ databases">
        <title>Exploring interactions and the metabolic potential of the ultra-small soil bacteria Hylemonella gracilis.</title>
        <authorList>
            <person name="Tyc O."/>
            <person name="Kulkarni P."/>
            <person name="Gawehns F."/>
            <person name="Hundscheid M."/>
            <person name="Zweers H."/>
            <person name="Garbeva P."/>
        </authorList>
    </citation>
    <scope>NUCLEOTIDE SEQUENCE [LARGE SCALE GENOMIC DNA]</scope>
    <source>
        <strain evidence="2 3">NS1</strain>
    </source>
</reference>